<dbReference type="PIRSF" id="PIRSF003095">
    <property type="entry name" value="Trigger_factor"/>
    <property type="match status" value="1"/>
</dbReference>
<dbReference type="GO" id="GO:0051083">
    <property type="term" value="P:'de novo' cotranslational protein folding"/>
    <property type="evidence" value="ECO:0007669"/>
    <property type="project" value="TreeGrafter"/>
</dbReference>
<evidence type="ECO:0000256" key="6">
    <source>
        <dbReference type="ARBA" id="ARBA00023110"/>
    </source>
</evidence>
<evidence type="ECO:0000256" key="7">
    <source>
        <dbReference type="ARBA" id="ARBA00023186"/>
    </source>
</evidence>
<evidence type="ECO:0000259" key="14">
    <source>
        <dbReference type="PROSITE" id="PS50059"/>
    </source>
</evidence>
<evidence type="ECO:0000256" key="10">
    <source>
        <dbReference type="ARBA" id="ARBA00029986"/>
    </source>
</evidence>
<evidence type="ECO:0000256" key="12">
    <source>
        <dbReference type="PROSITE-ProRule" id="PRU00277"/>
    </source>
</evidence>
<dbReference type="FunFam" id="3.10.50.40:FF:000001">
    <property type="entry name" value="Trigger factor"/>
    <property type="match status" value="1"/>
</dbReference>
<dbReference type="Gene3D" id="3.30.70.1050">
    <property type="entry name" value="Trigger factor ribosome-binding domain"/>
    <property type="match status" value="1"/>
</dbReference>
<dbReference type="GO" id="GO:0005737">
    <property type="term" value="C:cytoplasm"/>
    <property type="evidence" value="ECO:0007669"/>
    <property type="project" value="UniProtKB-SubCell"/>
</dbReference>
<feature type="domain" description="PPIase FKBP-type" evidence="14">
    <location>
        <begin position="161"/>
        <end position="246"/>
    </location>
</feature>
<keyword evidence="6 11" id="KW-0697">Rotamase</keyword>
<comment type="subcellular location">
    <subcellularLocation>
        <location evidence="11">Cytoplasm</location>
    </subcellularLocation>
    <text evidence="11">About half TF is bound to the ribosome near the polypeptide exit tunnel while the other half is free in the cytoplasm.</text>
</comment>
<evidence type="ECO:0000256" key="5">
    <source>
        <dbReference type="ARBA" id="ARBA00022618"/>
    </source>
</evidence>
<protein>
    <recommendedName>
        <fullName evidence="4 11">Trigger factor</fullName>
        <shortName evidence="11">TF</shortName>
        <ecNumber evidence="3 11">5.2.1.8</ecNumber>
    </recommendedName>
    <alternativeName>
        <fullName evidence="10 11">PPIase</fullName>
    </alternativeName>
</protein>
<evidence type="ECO:0000256" key="13">
    <source>
        <dbReference type="RuleBase" id="RU003914"/>
    </source>
</evidence>
<dbReference type="InterPro" id="IPR046357">
    <property type="entry name" value="PPIase_dom_sf"/>
</dbReference>
<dbReference type="SUPFAM" id="SSF54534">
    <property type="entry name" value="FKBP-like"/>
    <property type="match status" value="1"/>
</dbReference>
<keyword evidence="9 11" id="KW-0131">Cell cycle</keyword>
<dbReference type="InterPro" id="IPR037041">
    <property type="entry name" value="Trigger_fac_C_sf"/>
</dbReference>
<dbReference type="NCBIfam" id="TIGR00115">
    <property type="entry name" value="tig"/>
    <property type="match status" value="1"/>
</dbReference>
<evidence type="ECO:0000256" key="1">
    <source>
        <dbReference type="ARBA" id="ARBA00000971"/>
    </source>
</evidence>
<evidence type="ECO:0000256" key="2">
    <source>
        <dbReference type="ARBA" id="ARBA00005464"/>
    </source>
</evidence>
<proteinExistence type="inferred from homology"/>
<dbReference type="GO" id="GO:0043022">
    <property type="term" value="F:ribosome binding"/>
    <property type="evidence" value="ECO:0007669"/>
    <property type="project" value="TreeGrafter"/>
</dbReference>
<dbReference type="InterPro" id="IPR005215">
    <property type="entry name" value="Trig_fac"/>
</dbReference>
<dbReference type="Gene3D" id="1.10.3120.10">
    <property type="entry name" value="Trigger factor, C-terminal domain"/>
    <property type="match status" value="1"/>
</dbReference>
<keyword evidence="5 11" id="KW-0132">Cell division</keyword>
<comment type="caution">
    <text evidence="15">The sequence shown here is derived from an EMBL/GenBank/DDBJ whole genome shotgun (WGS) entry which is preliminary data.</text>
</comment>
<dbReference type="InterPro" id="IPR027304">
    <property type="entry name" value="Trigger_fact/SurA_dom_sf"/>
</dbReference>
<name>A0A2T5MH80_9GAMM</name>
<dbReference type="InterPro" id="IPR008880">
    <property type="entry name" value="Trigger_fac_C"/>
</dbReference>
<evidence type="ECO:0000256" key="4">
    <source>
        <dbReference type="ARBA" id="ARBA00016902"/>
    </source>
</evidence>
<keyword evidence="7 11" id="KW-0143">Chaperone</keyword>
<dbReference type="Proteomes" id="UP000244248">
    <property type="component" value="Unassembled WGS sequence"/>
</dbReference>
<dbReference type="Pfam" id="PF00254">
    <property type="entry name" value="FKBP_C"/>
    <property type="match status" value="1"/>
</dbReference>
<keyword evidence="11" id="KW-0963">Cytoplasm</keyword>
<dbReference type="OrthoDB" id="9767721at2"/>
<gene>
    <name evidence="11" type="primary">tig</name>
    <name evidence="15" type="ORF">CJD38_04450</name>
</gene>
<accession>A0A2T5MH80</accession>
<dbReference type="InterPro" id="IPR008881">
    <property type="entry name" value="Trigger_fac_ribosome-bd_bac"/>
</dbReference>
<sequence>MEVHVEAPGGLRRQMRVRVPAERVTKAVDERLKRVASRAKVPGFRPGKAPFSVIVQQYGESARLEAVSDLVQQTYPEALGKAGENPAGMPKIDITVEKPGEALEYVANFEVYPEIKLADLSTLKIEKPAVEVTEGDVDKLVENLRKARRTFADSSDASKDGDTVKVDFVGKLDGVPFAGSEGKDVSFEIGQGQFLPDLEKGISGHKAGDTFTVDVSFPEDYRAENLKGKTAQFDVVLKEVKAPVLPEIDAEFLKAHSIAEADGVAGLRAKGRAALEKERDKAINNRLKGQALEQLLEANPIEIPAALTEQEIPRLREEAGARMNMAKIAPEKLKDLMPDAVFAPQAQRRVALGLLIGEVIKSKEIKLDAAKVEQALTDMAADYEQPEQVKQFYRGRQDLMQGLSAMVLEDQVVAALIDGVAASTVTMSLDDLLKPQAQAQA</sequence>
<dbReference type="SUPFAM" id="SSF109998">
    <property type="entry name" value="Triger factor/SurA peptide-binding domain-like"/>
    <property type="match status" value="1"/>
</dbReference>
<dbReference type="GO" id="GO:0043335">
    <property type="term" value="P:protein unfolding"/>
    <property type="evidence" value="ECO:0007669"/>
    <property type="project" value="TreeGrafter"/>
</dbReference>
<dbReference type="EC" id="5.2.1.8" evidence="3 11"/>
<evidence type="ECO:0000256" key="3">
    <source>
        <dbReference type="ARBA" id="ARBA00013194"/>
    </source>
</evidence>
<comment type="similarity">
    <text evidence="2 11 13">Belongs to the FKBP-type PPIase family. Tig subfamily.</text>
</comment>
<dbReference type="RefSeq" id="WP_107939131.1">
    <property type="nucleotide sequence ID" value="NZ_QANS01000002.1"/>
</dbReference>
<evidence type="ECO:0000313" key="15">
    <source>
        <dbReference type="EMBL" id="PTU31941.1"/>
    </source>
</evidence>
<dbReference type="InterPro" id="IPR001179">
    <property type="entry name" value="PPIase_FKBP_dom"/>
</dbReference>
<dbReference type="GO" id="GO:0044183">
    <property type="term" value="F:protein folding chaperone"/>
    <property type="evidence" value="ECO:0007669"/>
    <property type="project" value="TreeGrafter"/>
</dbReference>
<dbReference type="PANTHER" id="PTHR30560:SF3">
    <property type="entry name" value="TRIGGER FACTOR-LIKE PROTEIN TIG, CHLOROPLASTIC"/>
    <property type="match status" value="1"/>
</dbReference>
<dbReference type="AlphaFoldDB" id="A0A2T5MH80"/>
<evidence type="ECO:0000256" key="8">
    <source>
        <dbReference type="ARBA" id="ARBA00023235"/>
    </source>
</evidence>
<dbReference type="InterPro" id="IPR036611">
    <property type="entry name" value="Trigger_fac_ribosome-bd_sf"/>
</dbReference>
<evidence type="ECO:0000256" key="9">
    <source>
        <dbReference type="ARBA" id="ARBA00023306"/>
    </source>
</evidence>
<dbReference type="SUPFAM" id="SSF102735">
    <property type="entry name" value="Trigger factor ribosome-binding domain"/>
    <property type="match status" value="1"/>
</dbReference>
<keyword evidence="8 11" id="KW-0413">Isomerase</keyword>
<dbReference type="Pfam" id="PF05697">
    <property type="entry name" value="Trigger_N"/>
    <property type="match status" value="1"/>
</dbReference>
<organism evidence="15 16">
    <name type="scientific">Stenotrophobium rhamnosiphilum</name>
    <dbReference type="NCBI Taxonomy" id="2029166"/>
    <lineage>
        <taxon>Bacteria</taxon>
        <taxon>Pseudomonadati</taxon>
        <taxon>Pseudomonadota</taxon>
        <taxon>Gammaproteobacteria</taxon>
        <taxon>Nevskiales</taxon>
        <taxon>Nevskiaceae</taxon>
        <taxon>Stenotrophobium</taxon>
    </lineage>
</organism>
<dbReference type="GO" id="GO:0051301">
    <property type="term" value="P:cell division"/>
    <property type="evidence" value="ECO:0007669"/>
    <property type="project" value="UniProtKB-KW"/>
</dbReference>
<dbReference type="PANTHER" id="PTHR30560">
    <property type="entry name" value="TRIGGER FACTOR CHAPERONE AND PEPTIDYL-PROLYL CIS/TRANS ISOMERASE"/>
    <property type="match status" value="1"/>
</dbReference>
<dbReference type="GO" id="GO:0015031">
    <property type="term" value="P:protein transport"/>
    <property type="evidence" value="ECO:0007669"/>
    <property type="project" value="UniProtKB-UniRule"/>
</dbReference>
<comment type="domain">
    <text evidence="11">Consists of 3 domains; the N-terminus binds the ribosome, the middle domain has PPIase activity, while the C-terminus has intrinsic chaperone activity on its own.</text>
</comment>
<evidence type="ECO:0000313" key="16">
    <source>
        <dbReference type="Proteomes" id="UP000244248"/>
    </source>
</evidence>
<dbReference type="HAMAP" id="MF_00303">
    <property type="entry name" value="Trigger_factor_Tig"/>
    <property type="match status" value="1"/>
</dbReference>
<dbReference type="GO" id="GO:0003755">
    <property type="term" value="F:peptidyl-prolyl cis-trans isomerase activity"/>
    <property type="evidence" value="ECO:0007669"/>
    <property type="project" value="UniProtKB-UniRule"/>
</dbReference>
<dbReference type="Gene3D" id="3.10.50.40">
    <property type="match status" value="1"/>
</dbReference>
<keyword evidence="16" id="KW-1185">Reference proteome</keyword>
<comment type="function">
    <text evidence="11">Involved in protein export. Acts as a chaperone by maintaining the newly synthesized protein in an open conformation. Functions as a peptidyl-prolyl cis-trans isomerase.</text>
</comment>
<dbReference type="EMBL" id="QANS01000002">
    <property type="protein sequence ID" value="PTU31941.1"/>
    <property type="molecule type" value="Genomic_DNA"/>
</dbReference>
<dbReference type="Pfam" id="PF05698">
    <property type="entry name" value="Trigger_C"/>
    <property type="match status" value="1"/>
</dbReference>
<dbReference type="PROSITE" id="PS50059">
    <property type="entry name" value="FKBP_PPIASE"/>
    <property type="match status" value="1"/>
</dbReference>
<evidence type="ECO:0000256" key="11">
    <source>
        <dbReference type="HAMAP-Rule" id="MF_00303"/>
    </source>
</evidence>
<comment type="catalytic activity">
    <reaction evidence="1 11 12">
        <text>[protein]-peptidylproline (omega=180) = [protein]-peptidylproline (omega=0)</text>
        <dbReference type="Rhea" id="RHEA:16237"/>
        <dbReference type="Rhea" id="RHEA-COMP:10747"/>
        <dbReference type="Rhea" id="RHEA-COMP:10748"/>
        <dbReference type="ChEBI" id="CHEBI:83833"/>
        <dbReference type="ChEBI" id="CHEBI:83834"/>
        <dbReference type="EC" id="5.2.1.8"/>
    </reaction>
</comment>
<reference evidence="15 16" key="1">
    <citation type="submission" date="2018-04" db="EMBL/GenBank/DDBJ databases">
        <title>Novel species isolated from glacier.</title>
        <authorList>
            <person name="Liu Q."/>
            <person name="Xin Y.-H."/>
        </authorList>
    </citation>
    <scope>NUCLEOTIDE SEQUENCE [LARGE SCALE GENOMIC DNA]</scope>
    <source>
        <strain evidence="15 16">GT1R17</strain>
    </source>
</reference>